<evidence type="ECO:0000313" key="4">
    <source>
        <dbReference type="Proteomes" id="UP000051861"/>
    </source>
</evidence>
<keyword evidence="1" id="KW-0812">Transmembrane</keyword>
<sequence>MANSAAKTIAIIILVVLLILVVVRFTPFIFAPLGVFPHVWQWAKFPKFRTIEIGPYGFFNFTSYSIISLALLIIWIFVIVWVYRDAERRGMNGVLWGLLVFIGNLVGLLIYLIVRSNNVPATKSVQASQTCPHCQIPLSPHYIFCPTCGTRLQSVCSKCQKPVEKDWQVCPHCGEKISS</sequence>
<evidence type="ECO:0000313" key="3">
    <source>
        <dbReference type="EMBL" id="KPJ69959.1"/>
    </source>
</evidence>
<evidence type="ECO:0000259" key="2">
    <source>
        <dbReference type="Pfam" id="PF12773"/>
    </source>
</evidence>
<dbReference type="Pfam" id="PF12773">
    <property type="entry name" value="DZR"/>
    <property type="match status" value="1"/>
</dbReference>
<reference evidence="3 4" key="1">
    <citation type="journal article" date="2015" name="Microbiome">
        <title>Genomic resolution of linkages in carbon, nitrogen, and sulfur cycling among widespread estuary sediment bacteria.</title>
        <authorList>
            <person name="Baker B.J."/>
            <person name="Lazar C.S."/>
            <person name="Teske A.P."/>
            <person name="Dick G.J."/>
        </authorList>
    </citation>
    <scope>NUCLEOTIDE SEQUENCE [LARGE SCALE GENOMIC DNA]</scope>
    <source>
        <strain evidence="3">DG_54_3</strain>
    </source>
</reference>
<gene>
    <name evidence="3" type="ORF">AMJ44_01350</name>
</gene>
<evidence type="ECO:0000256" key="1">
    <source>
        <dbReference type="SAM" id="Phobius"/>
    </source>
</evidence>
<name>A0A0S7Y5C5_UNCSA</name>
<protein>
    <recommendedName>
        <fullName evidence="2">DZANK-type domain-containing protein</fullName>
    </recommendedName>
</protein>
<feature type="transmembrane region" description="Helical" evidence="1">
    <location>
        <begin position="12"/>
        <end position="36"/>
    </location>
</feature>
<proteinExistence type="predicted"/>
<keyword evidence="1" id="KW-1133">Transmembrane helix</keyword>
<dbReference type="EMBL" id="LIZX01000010">
    <property type="protein sequence ID" value="KPJ69959.1"/>
    <property type="molecule type" value="Genomic_DNA"/>
</dbReference>
<feature type="domain" description="DZANK-type" evidence="2">
    <location>
        <begin position="131"/>
        <end position="174"/>
    </location>
</feature>
<feature type="transmembrane region" description="Helical" evidence="1">
    <location>
        <begin position="94"/>
        <end position="114"/>
    </location>
</feature>
<dbReference type="Proteomes" id="UP000051861">
    <property type="component" value="Unassembled WGS sequence"/>
</dbReference>
<dbReference type="AlphaFoldDB" id="A0A0S7Y5C5"/>
<accession>A0A0S7Y5C5</accession>
<organism evidence="3 4">
    <name type="scientific">candidate division WOR-1 bacterium DG_54_3</name>
    <dbReference type="NCBI Taxonomy" id="1703775"/>
    <lineage>
        <taxon>Bacteria</taxon>
        <taxon>Bacillati</taxon>
        <taxon>Saganbacteria</taxon>
    </lineage>
</organism>
<feature type="transmembrane region" description="Helical" evidence="1">
    <location>
        <begin position="56"/>
        <end position="82"/>
    </location>
</feature>
<keyword evidence="1" id="KW-0472">Membrane</keyword>
<dbReference type="InterPro" id="IPR025874">
    <property type="entry name" value="DZR"/>
</dbReference>
<comment type="caution">
    <text evidence="3">The sequence shown here is derived from an EMBL/GenBank/DDBJ whole genome shotgun (WGS) entry which is preliminary data.</text>
</comment>